<feature type="region of interest" description="Disordered" evidence="1">
    <location>
        <begin position="35"/>
        <end position="134"/>
    </location>
</feature>
<reference evidence="2 3" key="1">
    <citation type="submission" date="2022-06" db="EMBL/GenBank/DDBJ databases">
        <title>Sequencing the genomes of 1000 actinobacteria strains.</title>
        <authorList>
            <person name="Klenk H.-P."/>
        </authorList>
    </citation>
    <scope>NUCLEOTIDE SEQUENCE [LARGE SCALE GENOMIC DNA]</scope>
    <source>
        <strain evidence="2 3">DSM 44170</strain>
    </source>
</reference>
<dbReference type="Pfam" id="PF18944">
    <property type="entry name" value="DUF5691"/>
    <property type="match status" value="1"/>
</dbReference>
<feature type="region of interest" description="Disordered" evidence="1">
    <location>
        <begin position="1"/>
        <end position="22"/>
    </location>
</feature>
<feature type="compositionally biased region" description="Basic and acidic residues" evidence="1">
    <location>
        <begin position="69"/>
        <end position="95"/>
    </location>
</feature>
<proteinExistence type="predicted"/>
<dbReference type="RefSeq" id="WP_253775385.1">
    <property type="nucleotide sequence ID" value="NZ_JAMZEC010000001.1"/>
</dbReference>
<comment type="caution">
    <text evidence="2">The sequence shown here is derived from an EMBL/GenBank/DDBJ whole genome shotgun (WGS) entry which is preliminary data.</text>
</comment>
<evidence type="ECO:0008006" key="4">
    <source>
        <dbReference type="Google" id="ProtNLM"/>
    </source>
</evidence>
<dbReference type="InterPro" id="IPR043746">
    <property type="entry name" value="DUF5691"/>
</dbReference>
<feature type="compositionally biased region" description="Gly residues" evidence="1">
    <location>
        <begin position="119"/>
        <end position="129"/>
    </location>
</feature>
<gene>
    <name evidence="2" type="ORF">HD595_006333</name>
</gene>
<keyword evidence="3" id="KW-1185">Reference proteome</keyword>
<name>A0ABT1K9Z6_9ACTN</name>
<organism evidence="2 3">
    <name type="scientific">Nonomuraea roseoviolacea subsp. carminata</name>
    <dbReference type="NCBI Taxonomy" id="160689"/>
    <lineage>
        <taxon>Bacteria</taxon>
        <taxon>Bacillati</taxon>
        <taxon>Actinomycetota</taxon>
        <taxon>Actinomycetes</taxon>
        <taxon>Streptosporangiales</taxon>
        <taxon>Streptosporangiaceae</taxon>
        <taxon>Nonomuraea</taxon>
    </lineage>
</organism>
<evidence type="ECO:0000256" key="1">
    <source>
        <dbReference type="SAM" id="MobiDB-lite"/>
    </source>
</evidence>
<accession>A0ABT1K9Z6</accession>
<dbReference type="Proteomes" id="UP001320766">
    <property type="component" value="Unassembled WGS sequence"/>
</dbReference>
<protein>
    <recommendedName>
        <fullName evidence="4">HEAT repeat domain-containing protein</fullName>
    </recommendedName>
</protein>
<dbReference type="EMBL" id="JAMZEC010000001">
    <property type="protein sequence ID" value="MCP2350211.1"/>
    <property type="molecule type" value="Genomic_DNA"/>
</dbReference>
<sequence length="540" mass="58247">MSWDDLASTALVGTDRRPYNGDLLADAAVEVARRRAGRRLAPPPADGGRPGAPGPDASELPEPESSDTAEGRAEAGDAAEGRAEAGDAAEGRRATGDATEGGRATGDATESRTAPVGAAGSGAESGGAGESRAVRAGSVEGGIADEEEQEAVGRRAAERLARILGGEHERLLPEWLAAAAATGRRVPPYVLPELLDRGRRDHSMRAHLGVLAGRRGRWLAALNPSWAYLLEEPTGETWELGSPADRRAYLRRLRAGDPGAARLLLESTWASETPDDRAEFVTVLADGLSMADEPFLENALDDRRREVRQQAANLLARLPGSRLSGRMAERARACFTIAADVMRVEPPRECDRAMERDGVKVKPPRGIGERAWWLQQVIARAPLEIWGPDPAPLLALRIPDWDAEVKTAWVRAALLQRDPRWARAMFAWDPIADLLTVLPPEEQQVLAAAFVREHDLDSQLIMVLGGVSPQWREELATAVLAKIVKVAGTQPWNLGELVKLAGERVAPVLAEPAARYSTEPAVQQVAALLRFRADMMEELS</sequence>
<evidence type="ECO:0000313" key="2">
    <source>
        <dbReference type="EMBL" id="MCP2350211.1"/>
    </source>
</evidence>
<evidence type="ECO:0000313" key="3">
    <source>
        <dbReference type="Proteomes" id="UP001320766"/>
    </source>
</evidence>